<dbReference type="InterPro" id="IPR003033">
    <property type="entry name" value="SCP2_sterol-bd_dom"/>
</dbReference>
<sequence length="221" mass="22964">MAHYESDAEVYDQLGSILNNLMYNAARREQLRQADAVVQFAFRSPDATVTLDVRVNKRPRIDLGSTNLRPDVVLSMEADTGRALLLGELNATIALARGEVRTKGPVAKVLRVVPATVGAHEVEADLEPEPEPTPPPAAEAEAPAEVAPAAEAEAPAEAEAATEPAAGAESPAEELEPAAEPEPEPAGEERVPTDAEAAAPVDPAAEAEAPAQAPAPAPEQA</sequence>
<keyword evidence="4" id="KW-1185">Reference proteome</keyword>
<dbReference type="InterPro" id="IPR036527">
    <property type="entry name" value="SCP2_sterol-bd_dom_sf"/>
</dbReference>
<dbReference type="RefSeq" id="WP_146922689.1">
    <property type="nucleotide sequence ID" value="NZ_CP042430.1"/>
</dbReference>
<evidence type="ECO:0000313" key="4">
    <source>
        <dbReference type="Proteomes" id="UP000321805"/>
    </source>
</evidence>
<name>A0A5B8UB14_9ACTN</name>
<dbReference type="Proteomes" id="UP000321805">
    <property type="component" value="Chromosome"/>
</dbReference>
<gene>
    <name evidence="3" type="ORF">FSW04_23470</name>
</gene>
<proteinExistence type="predicted"/>
<dbReference type="KEGG" id="bsol:FSW04_23470"/>
<accession>A0A5B8UB14</accession>
<feature type="compositionally biased region" description="Low complexity" evidence="1">
    <location>
        <begin position="194"/>
        <end position="212"/>
    </location>
</feature>
<feature type="compositionally biased region" description="Acidic residues" evidence="1">
    <location>
        <begin position="171"/>
        <end position="186"/>
    </location>
</feature>
<organism evidence="3 4">
    <name type="scientific">Baekduia soli</name>
    <dbReference type="NCBI Taxonomy" id="496014"/>
    <lineage>
        <taxon>Bacteria</taxon>
        <taxon>Bacillati</taxon>
        <taxon>Actinomycetota</taxon>
        <taxon>Thermoleophilia</taxon>
        <taxon>Solirubrobacterales</taxon>
        <taxon>Baekduiaceae</taxon>
        <taxon>Baekduia</taxon>
    </lineage>
</organism>
<dbReference type="Gene3D" id="3.30.1050.10">
    <property type="entry name" value="SCP2 sterol-binding domain"/>
    <property type="match status" value="1"/>
</dbReference>
<dbReference type="AlphaFoldDB" id="A0A5B8UB14"/>
<protein>
    <submittedName>
        <fullName evidence="3">SCP2 sterol-binding domain-containing protein</fullName>
    </submittedName>
</protein>
<feature type="compositionally biased region" description="Low complexity" evidence="1">
    <location>
        <begin position="138"/>
        <end position="170"/>
    </location>
</feature>
<dbReference type="EMBL" id="CP042430">
    <property type="protein sequence ID" value="QEC50250.1"/>
    <property type="molecule type" value="Genomic_DNA"/>
</dbReference>
<feature type="region of interest" description="Disordered" evidence="1">
    <location>
        <begin position="120"/>
        <end position="221"/>
    </location>
</feature>
<evidence type="ECO:0000313" key="3">
    <source>
        <dbReference type="EMBL" id="QEC50250.1"/>
    </source>
</evidence>
<dbReference type="Pfam" id="PF02036">
    <property type="entry name" value="SCP2"/>
    <property type="match status" value="1"/>
</dbReference>
<reference evidence="3 4" key="1">
    <citation type="journal article" date="2018" name="J. Microbiol.">
        <title>Baekduia soli gen. nov., sp. nov., a novel bacterium isolated from the soil of Baekdu Mountain and proposal of a novel family name, Baekduiaceae fam. nov.</title>
        <authorList>
            <person name="An D.S."/>
            <person name="Siddiqi M.Z."/>
            <person name="Kim K.H."/>
            <person name="Yu H.S."/>
            <person name="Im W.T."/>
        </authorList>
    </citation>
    <scope>NUCLEOTIDE SEQUENCE [LARGE SCALE GENOMIC DNA]</scope>
    <source>
        <strain evidence="3 4">BR7-21</strain>
    </source>
</reference>
<feature type="domain" description="SCP2" evidence="2">
    <location>
        <begin position="25"/>
        <end position="112"/>
    </location>
</feature>
<dbReference type="SUPFAM" id="SSF55718">
    <property type="entry name" value="SCP-like"/>
    <property type="match status" value="1"/>
</dbReference>
<evidence type="ECO:0000259" key="2">
    <source>
        <dbReference type="Pfam" id="PF02036"/>
    </source>
</evidence>
<dbReference type="OrthoDB" id="5418706at2"/>
<evidence type="ECO:0000256" key="1">
    <source>
        <dbReference type="SAM" id="MobiDB-lite"/>
    </source>
</evidence>